<accession>A0A3G4ZVG3</accession>
<sequence>MRLINKNHVEVIQKLALESFTKKELYHYKMIDKYFRQCPNNYVIKMLDIINGESEISLRILDWFVTRYACKRKIDFNIIANNEEVFDVHISYKAQLKAYKKRYFDPFRRRKKFIYYYDRTDKEKTLYTTIGQLNFFRWALSNNIIDYVEKNYQNIILAMNVSNKEEKKRKNLKLEGDSIDNSTINSDDSSYSDSESDSEKKKIKKNTIKISASKSTKEDEIKILLCFD</sequence>
<name>A0A3G4ZVG3_9VIRU</name>
<dbReference type="InterPro" id="IPR055621">
    <property type="entry name" value="DUF7197"/>
</dbReference>
<feature type="compositionally biased region" description="Low complexity" evidence="1">
    <location>
        <begin position="179"/>
        <end position="193"/>
    </location>
</feature>
<organism evidence="2">
    <name type="scientific">Edafosvirus sp</name>
    <dbReference type="NCBI Taxonomy" id="2487765"/>
    <lineage>
        <taxon>Viruses</taxon>
        <taxon>Varidnaviria</taxon>
        <taxon>Bamfordvirae</taxon>
        <taxon>Nucleocytoviricota</taxon>
        <taxon>Megaviricetes</taxon>
        <taxon>Imitervirales</taxon>
        <taxon>Mimiviridae</taxon>
        <taxon>Klosneuvirinae</taxon>
    </lineage>
</organism>
<evidence type="ECO:0000256" key="1">
    <source>
        <dbReference type="SAM" id="MobiDB-lite"/>
    </source>
</evidence>
<gene>
    <name evidence="2" type="ORF">Edafosvirus44_2</name>
</gene>
<dbReference type="EMBL" id="MK072109">
    <property type="protein sequence ID" value="AYV78887.1"/>
    <property type="molecule type" value="Genomic_DNA"/>
</dbReference>
<feature type="region of interest" description="Disordered" evidence="1">
    <location>
        <begin position="179"/>
        <end position="204"/>
    </location>
</feature>
<evidence type="ECO:0000313" key="2">
    <source>
        <dbReference type="EMBL" id="AYV78887.1"/>
    </source>
</evidence>
<dbReference type="Pfam" id="PF23827">
    <property type="entry name" value="DUF7197"/>
    <property type="match status" value="1"/>
</dbReference>
<reference evidence="2" key="1">
    <citation type="submission" date="2018-10" db="EMBL/GenBank/DDBJ databases">
        <title>Hidden diversity of soil giant viruses.</title>
        <authorList>
            <person name="Schulz F."/>
            <person name="Alteio L."/>
            <person name="Goudeau D."/>
            <person name="Ryan E.M."/>
            <person name="Malmstrom R.R."/>
            <person name="Blanchard J."/>
            <person name="Woyke T."/>
        </authorList>
    </citation>
    <scope>NUCLEOTIDE SEQUENCE</scope>
    <source>
        <strain evidence="2">EDV1</strain>
    </source>
</reference>
<protein>
    <submittedName>
        <fullName evidence="2">Uncharacterized protein</fullName>
    </submittedName>
</protein>
<proteinExistence type="predicted"/>